<keyword evidence="2" id="KW-1185">Reference proteome</keyword>
<accession>A0ABD2N656</accession>
<proteinExistence type="predicted"/>
<dbReference type="AlphaFoldDB" id="A0ABD2N656"/>
<dbReference type="EMBL" id="JABFTP020000062">
    <property type="protein sequence ID" value="KAL3274180.1"/>
    <property type="molecule type" value="Genomic_DNA"/>
</dbReference>
<comment type="caution">
    <text evidence="1">The sequence shown here is derived from an EMBL/GenBank/DDBJ whole genome shotgun (WGS) entry which is preliminary data.</text>
</comment>
<organism evidence="1 2">
    <name type="scientific">Cryptolaemus montrouzieri</name>
    <dbReference type="NCBI Taxonomy" id="559131"/>
    <lineage>
        <taxon>Eukaryota</taxon>
        <taxon>Metazoa</taxon>
        <taxon>Ecdysozoa</taxon>
        <taxon>Arthropoda</taxon>
        <taxon>Hexapoda</taxon>
        <taxon>Insecta</taxon>
        <taxon>Pterygota</taxon>
        <taxon>Neoptera</taxon>
        <taxon>Endopterygota</taxon>
        <taxon>Coleoptera</taxon>
        <taxon>Polyphaga</taxon>
        <taxon>Cucujiformia</taxon>
        <taxon>Coccinelloidea</taxon>
        <taxon>Coccinellidae</taxon>
        <taxon>Scymninae</taxon>
        <taxon>Scymnini</taxon>
        <taxon>Cryptolaemus</taxon>
    </lineage>
</organism>
<feature type="non-terminal residue" evidence="1">
    <location>
        <position position="1"/>
    </location>
</feature>
<dbReference type="Proteomes" id="UP001516400">
    <property type="component" value="Unassembled WGS sequence"/>
</dbReference>
<gene>
    <name evidence="1" type="ORF">HHI36_015594</name>
</gene>
<evidence type="ECO:0000313" key="1">
    <source>
        <dbReference type="EMBL" id="KAL3274180.1"/>
    </source>
</evidence>
<sequence length="74" mass="8791">ADVNSDHNLLCSNNEIRLKKLRNYTPESLYHFEDLKDVTVRERVIMFPNLGLEQTTRYFESMGIEDLWKLLDTT</sequence>
<protein>
    <submittedName>
        <fullName evidence="1">Uncharacterized protein</fullName>
    </submittedName>
</protein>
<name>A0ABD2N656_9CUCU</name>
<reference evidence="1 2" key="1">
    <citation type="journal article" date="2021" name="BMC Biol.">
        <title>Horizontally acquired antibacterial genes associated with adaptive radiation of ladybird beetles.</title>
        <authorList>
            <person name="Li H.S."/>
            <person name="Tang X.F."/>
            <person name="Huang Y.H."/>
            <person name="Xu Z.Y."/>
            <person name="Chen M.L."/>
            <person name="Du X.Y."/>
            <person name="Qiu B.Y."/>
            <person name="Chen P.T."/>
            <person name="Zhang W."/>
            <person name="Slipinski A."/>
            <person name="Escalona H.E."/>
            <person name="Waterhouse R.M."/>
            <person name="Zwick A."/>
            <person name="Pang H."/>
        </authorList>
    </citation>
    <scope>NUCLEOTIDE SEQUENCE [LARGE SCALE GENOMIC DNA]</scope>
    <source>
        <strain evidence="1">SYSU2018</strain>
    </source>
</reference>
<evidence type="ECO:0000313" key="2">
    <source>
        <dbReference type="Proteomes" id="UP001516400"/>
    </source>
</evidence>
<feature type="non-terminal residue" evidence="1">
    <location>
        <position position="74"/>
    </location>
</feature>